<evidence type="ECO:0000256" key="1">
    <source>
        <dbReference type="SAM" id="MobiDB-lite"/>
    </source>
</evidence>
<evidence type="ECO:0000313" key="3">
    <source>
        <dbReference type="Proteomes" id="UP001305779"/>
    </source>
</evidence>
<dbReference type="Proteomes" id="UP001305779">
    <property type="component" value="Unassembled WGS sequence"/>
</dbReference>
<sequence>MPHFPQRNNQGNSSAAGQPPQQQWQPISGVSMDILEALMQIRMPQQRQMRPEARLNLLRYGDAFLFSLREVDLFNYFTGLVRYYRDGVASNINLFTGILENLANLNRQDLIQLVRPLMPQNWDTMFAEAPGACEDTRGDTMESLG</sequence>
<feature type="region of interest" description="Disordered" evidence="1">
    <location>
        <begin position="1"/>
        <end position="23"/>
    </location>
</feature>
<feature type="compositionally biased region" description="Polar residues" evidence="1">
    <location>
        <begin position="1"/>
        <end position="16"/>
    </location>
</feature>
<gene>
    <name evidence="2" type="ORF">PRZ48_011881</name>
</gene>
<protein>
    <submittedName>
        <fullName evidence="2">Uncharacterized protein</fullName>
    </submittedName>
</protein>
<organism evidence="2 3">
    <name type="scientific">Zasmidium cellare</name>
    <name type="common">Wine cellar mold</name>
    <name type="synonym">Racodium cellare</name>
    <dbReference type="NCBI Taxonomy" id="395010"/>
    <lineage>
        <taxon>Eukaryota</taxon>
        <taxon>Fungi</taxon>
        <taxon>Dikarya</taxon>
        <taxon>Ascomycota</taxon>
        <taxon>Pezizomycotina</taxon>
        <taxon>Dothideomycetes</taxon>
        <taxon>Dothideomycetidae</taxon>
        <taxon>Mycosphaerellales</taxon>
        <taxon>Mycosphaerellaceae</taxon>
        <taxon>Zasmidium</taxon>
    </lineage>
</organism>
<name>A0ABR0E7T6_ZASCE</name>
<comment type="caution">
    <text evidence="2">The sequence shown here is derived from an EMBL/GenBank/DDBJ whole genome shotgun (WGS) entry which is preliminary data.</text>
</comment>
<dbReference type="EMBL" id="JAXOVC010000009">
    <property type="protein sequence ID" value="KAK4497430.1"/>
    <property type="molecule type" value="Genomic_DNA"/>
</dbReference>
<keyword evidence="3" id="KW-1185">Reference proteome</keyword>
<evidence type="ECO:0000313" key="2">
    <source>
        <dbReference type="EMBL" id="KAK4497430.1"/>
    </source>
</evidence>
<accession>A0ABR0E7T6</accession>
<reference evidence="2 3" key="1">
    <citation type="journal article" date="2023" name="G3 (Bethesda)">
        <title>A chromosome-level genome assembly of Zasmidium syzygii isolated from banana leaves.</title>
        <authorList>
            <person name="van Westerhoven A.C."/>
            <person name="Mehrabi R."/>
            <person name="Talebi R."/>
            <person name="Steentjes M.B.F."/>
            <person name="Corcolon B."/>
            <person name="Chong P.A."/>
            <person name="Kema G.H.J."/>
            <person name="Seidl M.F."/>
        </authorList>
    </citation>
    <scope>NUCLEOTIDE SEQUENCE [LARGE SCALE GENOMIC DNA]</scope>
    <source>
        <strain evidence="2 3">P124</strain>
    </source>
</reference>
<proteinExistence type="predicted"/>